<keyword evidence="2" id="KW-0812">Transmembrane</keyword>
<feature type="region of interest" description="Disordered" evidence="1">
    <location>
        <begin position="242"/>
        <end position="272"/>
    </location>
</feature>
<gene>
    <name evidence="3" type="ORF">B0I36DRAFT_366561</name>
</gene>
<dbReference type="GeneID" id="70188863"/>
<keyword evidence="4" id="KW-1185">Reference proteome</keyword>
<dbReference type="Proteomes" id="UP000756346">
    <property type="component" value="Unassembled WGS sequence"/>
</dbReference>
<organism evidence="3 4">
    <name type="scientific">Microdochium trichocladiopsis</name>
    <dbReference type="NCBI Taxonomy" id="1682393"/>
    <lineage>
        <taxon>Eukaryota</taxon>
        <taxon>Fungi</taxon>
        <taxon>Dikarya</taxon>
        <taxon>Ascomycota</taxon>
        <taxon>Pezizomycotina</taxon>
        <taxon>Sordariomycetes</taxon>
        <taxon>Xylariomycetidae</taxon>
        <taxon>Xylariales</taxon>
        <taxon>Microdochiaceae</taxon>
        <taxon>Microdochium</taxon>
    </lineage>
</organism>
<dbReference type="AlphaFoldDB" id="A0A9P8XXH0"/>
<evidence type="ECO:0000313" key="4">
    <source>
        <dbReference type="Proteomes" id="UP000756346"/>
    </source>
</evidence>
<protein>
    <submittedName>
        <fullName evidence="3">Uncharacterized protein</fullName>
    </submittedName>
</protein>
<keyword evidence="2" id="KW-0472">Membrane</keyword>
<proteinExistence type="predicted"/>
<feature type="transmembrane region" description="Helical" evidence="2">
    <location>
        <begin position="274"/>
        <end position="295"/>
    </location>
</feature>
<dbReference type="OrthoDB" id="4773419at2759"/>
<evidence type="ECO:0000256" key="1">
    <source>
        <dbReference type="SAM" id="MobiDB-lite"/>
    </source>
</evidence>
<feature type="compositionally biased region" description="Polar residues" evidence="1">
    <location>
        <begin position="386"/>
        <end position="400"/>
    </location>
</feature>
<feature type="compositionally biased region" description="Basic and acidic residues" evidence="1">
    <location>
        <begin position="356"/>
        <end position="373"/>
    </location>
</feature>
<dbReference type="RefSeq" id="XP_046008179.1">
    <property type="nucleotide sequence ID" value="XM_046159317.1"/>
</dbReference>
<evidence type="ECO:0000313" key="3">
    <source>
        <dbReference type="EMBL" id="KAH7024631.1"/>
    </source>
</evidence>
<keyword evidence="2" id="KW-1133">Transmembrane helix</keyword>
<comment type="caution">
    <text evidence="3">The sequence shown here is derived from an EMBL/GenBank/DDBJ whole genome shotgun (WGS) entry which is preliminary data.</text>
</comment>
<reference evidence="3" key="1">
    <citation type="journal article" date="2021" name="Nat. Commun.">
        <title>Genetic determinants of endophytism in the Arabidopsis root mycobiome.</title>
        <authorList>
            <person name="Mesny F."/>
            <person name="Miyauchi S."/>
            <person name="Thiergart T."/>
            <person name="Pickel B."/>
            <person name="Atanasova L."/>
            <person name="Karlsson M."/>
            <person name="Huettel B."/>
            <person name="Barry K.W."/>
            <person name="Haridas S."/>
            <person name="Chen C."/>
            <person name="Bauer D."/>
            <person name="Andreopoulos W."/>
            <person name="Pangilinan J."/>
            <person name="LaButti K."/>
            <person name="Riley R."/>
            <person name="Lipzen A."/>
            <person name="Clum A."/>
            <person name="Drula E."/>
            <person name="Henrissat B."/>
            <person name="Kohler A."/>
            <person name="Grigoriev I.V."/>
            <person name="Martin F.M."/>
            <person name="Hacquard S."/>
        </authorList>
    </citation>
    <scope>NUCLEOTIDE SEQUENCE</scope>
    <source>
        <strain evidence="3">MPI-CAGE-CH-0230</strain>
    </source>
</reference>
<accession>A0A9P8XXH0</accession>
<dbReference type="EMBL" id="JAGTJQ010000009">
    <property type="protein sequence ID" value="KAH7024631.1"/>
    <property type="molecule type" value="Genomic_DNA"/>
</dbReference>
<feature type="compositionally biased region" description="Low complexity" evidence="1">
    <location>
        <begin position="243"/>
        <end position="262"/>
    </location>
</feature>
<feature type="region of interest" description="Disordered" evidence="1">
    <location>
        <begin position="330"/>
        <end position="404"/>
    </location>
</feature>
<sequence length="500" mass="52326">MPAYRHSPTPTMPTAAITARAGSLAPLTTTFTPDAACATPLLYACTLTFGLDSQPSAVCMASVNEESHCTQSLSCYPEMGDILDSYTYSPANICPVGFSTAGYRKGWAAAPPGVVCCPTGYKWNGVPGGGYVSCVRSQMTEGTLAVIVGDTTDRYTTCTPKLTTMTFGPNSTASIEYITLFETETAYGFLQVSFRADGILLQGHTLTGSFTNLLSTTVSTSKTSSSTDGVDFGGIPLGGGGDSASASVSGGFSSSSSSSSSPPSDPGDDSSNRLGIGISVPIVFIILATFIACLVRRAKTKQKMLQRAGRGEHGAPVVLGEDGSMLPAANGGKAELQAGSSSAVFPSGPGQGTRVVAKEKPEMDEDAALRELDGQQPRAAPELDSSGLSPCHESSANLPNQPDPVAMVGASSLAGDAQHVHQYQPPQSLELGGDARSELYGNDGWYLQDQQQQGPYEVSGPDNDTQQQAQLNRELYLRQQIEAIRAQEQQLTQELEGLRK</sequence>
<name>A0A9P8XXH0_9PEZI</name>
<evidence type="ECO:0000256" key="2">
    <source>
        <dbReference type="SAM" id="Phobius"/>
    </source>
</evidence>